<dbReference type="RefSeq" id="WP_094408431.1">
    <property type="nucleotide sequence ID" value="NZ_BMJZ01000004.1"/>
</dbReference>
<dbReference type="GO" id="GO:0016747">
    <property type="term" value="F:acyltransferase activity, transferring groups other than amino-acyl groups"/>
    <property type="evidence" value="ECO:0007669"/>
    <property type="project" value="InterPro"/>
</dbReference>
<dbReference type="EMBL" id="NOXS01000031">
    <property type="protein sequence ID" value="OYQ19327.1"/>
    <property type="molecule type" value="Genomic_DNA"/>
</dbReference>
<dbReference type="InterPro" id="IPR000182">
    <property type="entry name" value="GNAT_dom"/>
</dbReference>
<dbReference type="Pfam" id="PF00583">
    <property type="entry name" value="Acetyltransf_1"/>
    <property type="match status" value="1"/>
</dbReference>
<dbReference type="AlphaFoldDB" id="A0A255XQP4"/>
<dbReference type="Proteomes" id="UP000216361">
    <property type="component" value="Unassembled WGS sequence"/>
</dbReference>
<organism evidence="2 3">
    <name type="scientific">Elstera cyanobacteriorum</name>
    <dbReference type="NCBI Taxonomy" id="2022747"/>
    <lineage>
        <taxon>Bacteria</taxon>
        <taxon>Pseudomonadati</taxon>
        <taxon>Pseudomonadota</taxon>
        <taxon>Alphaproteobacteria</taxon>
        <taxon>Rhodospirillales</taxon>
        <taxon>Rhodospirillaceae</taxon>
        <taxon>Elstera</taxon>
    </lineage>
</organism>
<dbReference type="PROSITE" id="PS51186">
    <property type="entry name" value="GNAT"/>
    <property type="match status" value="1"/>
</dbReference>
<feature type="domain" description="N-acetyltransferase" evidence="1">
    <location>
        <begin position="4"/>
        <end position="165"/>
    </location>
</feature>
<gene>
    <name evidence="2" type="ORF">CHR90_07805</name>
</gene>
<dbReference type="InterPro" id="IPR016181">
    <property type="entry name" value="Acyl_CoA_acyltransferase"/>
</dbReference>
<comment type="caution">
    <text evidence="2">The sequence shown here is derived from an EMBL/GenBank/DDBJ whole genome shotgun (WGS) entry which is preliminary data.</text>
</comment>
<proteinExistence type="predicted"/>
<dbReference type="OrthoDB" id="359414at2"/>
<evidence type="ECO:0000313" key="2">
    <source>
        <dbReference type="EMBL" id="OYQ19327.1"/>
    </source>
</evidence>
<sequence length="167" mass="18362">MTRPFWRPMRPDDLPAVNAVADRVHEAYPEDPQVFTERLALFPAGCRVAEGPQGPLGYAVAHPWGLLPPPLDSLLKRLPSAPDCLYLHDVALLPETRGAGMGEALVADLLALAAQIGAPRLALTAVYETPRYWSRFGFTPYRTPEIDAKLASYGPTAQFMVRPLDQE</sequence>
<protein>
    <recommendedName>
        <fullName evidence="1">N-acetyltransferase domain-containing protein</fullName>
    </recommendedName>
</protein>
<dbReference type="Gene3D" id="3.40.630.30">
    <property type="match status" value="1"/>
</dbReference>
<evidence type="ECO:0000313" key="3">
    <source>
        <dbReference type="Proteomes" id="UP000216361"/>
    </source>
</evidence>
<reference evidence="2 3" key="1">
    <citation type="submission" date="2017-07" db="EMBL/GenBank/DDBJ databases">
        <title>Elstera cyanobacteriorum sp. nov., a novel bacterium isolated from cyanobacterial aggregates in a eutrophic lake.</title>
        <authorList>
            <person name="Cai H."/>
        </authorList>
    </citation>
    <scope>NUCLEOTIDE SEQUENCE [LARGE SCALE GENOMIC DNA]</scope>
    <source>
        <strain evidence="2 3">TH019</strain>
    </source>
</reference>
<keyword evidence="3" id="KW-1185">Reference proteome</keyword>
<name>A0A255XQP4_9PROT</name>
<accession>A0A255XQP4</accession>
<evidence type="ECO:0000259" key="1">
    <source>
        <dbReference type="PROSITE" id="PS51186"/>
    </source>
</evidence>
<dbReference type="SUPFAM" id="SSF55729">
    <property type="entry name" value="Acyl-CoA N-acyltransferases (Nat)"/>
    <property type="match status" value="1"/>
</dbReference>